<dbReference type="STRING" id="1121331.SAMN02745248_00471"/>
<feature type="domain" description="Inosine/uridine-preferring nucleoside hydrolase" evidence="1">
    <location>
        <begin position="5"/>
        <end position="264"/>
    </location>
</feature>
<dbReference type="GO" id="GO:0016799">
    <property type="term" value="F:hydrolase activity, hydrolyzing N-glycosyl compounds"/>
    <property type="evidence" value="ECO:0007669"/>
    <property type="project" value="InterPro"/>
</dbReference>
<dbReference type="OrthoDB" id="9797882at2"/>
<organism evidence="2 3">
    <name type="scientific">Hathewaya proteolytica DSM 3090</name>
    <dbReference type="NCBI Taxonomy" id="1121331"/>
    <lineage>
        <taxon>Bacteria</taxon>
        <taxon>Bacillati</taxon>
        <taxon>Bacillota</taxon>
        <taxon>Clostridia</taxon>
        <taxon>Eubacteriales</taxon>
        <taxon>Clostridiaceae</taxon>
        <taxon>Hathewaya</taxon>
    </lineage>
</organism>
<evidence type="ECO:0000313" key="2">
    <source>
        <dbReference type="EMBL" id="SHJ58367.1"/>
    </source>
</evidence>
<proteinExistence type="predicted"/>
<dbReference type="PANTHER" id="PTHR46190">
    <property type="entry name" value="SI:CH211-201H21.5-RELATED"/>
    <property type="match status" value="1"/>
</dbReference>
<evidence type="ECO:0000259" key="1">
    <source>
        <dbReference type="Pfam" id="PF01156"/>
    </source>
</evidence>
<sequence>MSRKIIIDCDNTFAIDGCDIDDGHAIIYTLAQENVEVLGINTTFGNHKISLVYPNTIKFMKDIGCSNIPVYKGAKYFHKNNEAAKFLVKMANLYKGELSLIVTGSLTNLYHAWQIDNSFYDKIESIVLMGGITEPLIINTKLLNELNFSCNHKAALNVMEHGRNLIIATGNTCLSCFFTIERFEKLKDGSKFEKWLYHESVYWFEREKKVYKNKGIYIWDIIAAAAMLNPQLFIEENVEISPDKKSIKKGMLIGKGEKRKVIIPKIKNADEFIEHVYEQYKKFGEKF</sequence>
<gene>
    <name evidence="2" type="ORF">SAMN02745248_00471</name>
</gene>
<dbReference type="Gene3D" id="3.90.245.10">
    <property type="entry name" value="Ribonucleoside hydrolase-like"/>
    <property type="match status" value="1"/>
</dbReference>
<dbReference type="Proteomes" id="UP000183952">
    <property type="component" value="Unassembled WGS sequence"/>
</dbReference>
<dbReference type="RefSeq" id="WP_072901882.1">
    <property type="nucleotide sequence ID" value="NZ_FRAD01000004.1"/>
</dbReference>
<dbReference type="InterPro" id="IPR052775">
    <property type="entry name" value="IUN_hydrolase"/>
</dbReference>
<reference evidence="2 3" key="1">
    <citation type="submission" date="2016-11" db="EMBL/GenBank/DDBJ databases">
        <authorList>
            <person name="Jaros S."/>
            <person name="Januszkiewicz K."/>
            <person name="Wedrychowicz H."/>
        </authorList>
    </citation>
    <scope>NUCLEOTIDE SEQUENCE [LARGE SCALE GENOMIC DNA]</scope>
    <source>
        <strain evidence="2 3">DSM 3090</strain>
    </source>
</reference>
<dbReference type="SUPFAM" id="SSF53590">
    <property type="entry name" value="Nucleoside hydrolase"/>
    <property type="match status" value="1"/>
</dbReference>
<name>A0A1M6KHH5_9CLOT</name>
<dbReference type="InterPro" id="IPR036452">
    <property type="entry name" value="Ribo_hydro-like"/>
</dbReference>
<evidence type="ECO:0000313" key="3">
    <source>
        <dbReference type="Proteomes" id="UP000183952"/>
    </source>
</evidence>
<dbReference type="EMBL" id="FRAD01000004">
    <property type="protein sequence ID" value="SHJ58367.1"/>
    <property type="molecule type" value="Genomic_DNA"/>
</dbReference>
<protein>
    <submittedName>
        <fullName evidence="2">Purine nucleosidase</fullName>
    </submittedName>
</protein>
<dbReference type="InterPro" id="IPR001910">
    <property type="entry name" value="Inosine/uridine_hydrolase_dom"/>
</dbReference>
<dbReference type="AlphaFoldDB" id="A0A1M6KHH5"/>
<keyword evidence="3" id="KW-1185">Reference proteome</keyword>
<dbReference type="PANTHER" id="PTHR46190:SF1">
    <property type="entry name" value="SI:CH211-201H21.5"/>
    <property type="match status" value="1"/>
</dbReference>
<accession>A0A1M6KHH5</accession>
<dbReference type="Pfam" id="PF01156">
    <property type="entry name" value="IU_nuc_hydro"/>
    <property type="match status" value="1"/>
</dbReference>